<evidence type="ECO:0000313" key="9">
    <source>
        <dbReference type="Proteomes" id="UP000463337"/>
    </source>
</evidence>
<evidence type="ECO:0000313" key="3">
    <source>
        <dbReference type="EMBL" id="CUM80289.1"/>
    </source>
</evidence>
<dbReference type="Proteomes" id="UP000463337">
    <property type="component" value="Unassembled WGS sequence"/>
</dbReference>
<reference evidence="6" key="3">
    <citation type="submission" date="2023-03" db="EMBL/GenBank/DDBJ databases">
        <title>Parabacteroides distasonis, a bacteria resistant against UC.</title>
        <authorList>
            <person name="Dai W."/>
        </authorList>
    </citation>
    <scope>NUCLEOTIDE SEQUENCE</scope>
    <source>
        <strain evidence="6">F1-28</strain>
    </source>
</reference>
<dbReference type="InterPro" id="IPR050445">
    <property type="entry name" value="Bact_polysacc_biosynth/exp"/>
</dbReference>
<evidence type="ECO:0000256" key="1">
    <source>
        <dbReference type="SAM" id="Coils"/>
    </source>
</evidence>
<accession>A0A173RRR6</accession>
<protein>
    <submittedName>
        <fullName evidence="3">Capsular polysaccharide biosynthesis protein</fullName>
    </submittedName>
</protein>
<dbReference type="EMBL" id="CYXP01000001">
    <property type="protein sequence ID" value="CUM80289.1"/>
    <property type="molecule type" value="Genomic_DNA"/>
</dbReference>
<dbReference type="Proteomes" id="UP001221009">
    <property type="component" value="Chromosome"/>
</dbReference>
<evidence type="ECO:0000313" key="6">
    <source>
        <dbReference type="EMBL" id="WET65688.1"/>
    </source>
</evidence>
<dbReference type="EMBL" id="WKMC01000001">
    <property type="protein sequence ID" value="MRZ49271.1"/>
    <property type="molecule type" value="Genomic_DNA"/>
</dbReference>
<feature type="transmembrane region" description="Helical" evidence="2">
    <location>
        <begin position="472"/>
        <end position="493"/>
    </location>
</feature>
<dbReference type="PANTHER" id="PTHR32309">
    <property type="entry name" value="TYROSINE-PROTEIN KINASE"/>
    <property type="match status" value="1"/>
</dbReference>
<dbReference type="EMBL" id="WKLT01000017">
    <property type="protein sequence ID" value="MRY59552.1"/>
    <property type="molecule type" value="Genomic_DNA"/>
</dbReference>
<feature type="coiled-coil region" evidence="1">
    <location>
        <begin position="214"/>
        <end position="248"/>
    </location>
</feature>
<keyword evidence="1" id="KW-0175">Coiled coil</keyword>
<proteinExistence type="predicted"/>
<gene>
    <name evidence="3" type="ORF">ERS852429_00645</name>
    <name evidence="4" type="ORF">GKD59_16870</name>
    <name evidence="5" type="ORF">GKD66_03235</name>
    <name evidence="6" type="ORF">P2T59_06790</name>
</gene>
<keyword evidence="2" id="KW-1133">Transmembrane helix</keyword>
<dbReference type="GO" id="GO:0005886">
    <property type="term" value="C:plasma membrane"/>
    <property type="evidence" value="ECO:0007669"/>
    <property type="project" value="TreeGrafter"/>
</dbReference>
<name>A0A173RRR6_PARDI</name>
<dbReference type="GO" id="GO:0004713">
    <property type="term" value="F:protein tyrosine kinase activity"/>
    <property type="evidence" value="ECO:0007669"/>
    <property type="project" value="TreeGrafter"/>
</dbReference>
<feature type="transmembrane region" description="Helical" evidence="2">
    <location>
        <begin position="18"/>
        <end position="36"/>
    </location>
</feature>
<evidence type="ECO:0000256" key="2">
    <source>
        <dbReference type="SAM" id="Phobius"/>
    </source>
</evidence>
<dbReference type="AlphaFoldDB" id="A0A173RRR6"/>
<reference evidence="3 7" key="1">
    <citation type="submission" date="2015-09" db="EMBL/GenBank/DDBJ databases">
        <authorList>
            <consortium name="Pathogen Informatics"/>
        </authorList>
    </citation>
    <scope>NUCLEOTIDE SEQUENCE [LARGE SCALE GENOMIC DNA]</scope>
    <source>
        <strain evidence="3 7">2789STDY5608872</strain>
    </source>
</reference>
<dbReference type="PANTHER" id="PTHR32309:SF13">
    <property type="entry name" value="FERRIC ENTEROBACTIN TRANSPORT PROTEIN FEPE"/>
    <property type="match status" value="1"/>
</dbReference>
<organism evidence="3 7">
    <name type="scientific">Parabacteroides distasonis</name>
    <dbReference type="NCBI Taxonomy" id="823"/>
    <lineage>
        <taxon>Bacteria</taxon>
        <taxon>Pseudomonadati</taxon>
        <taxon>Bacteroidota</taxon>
        <taxon>Bacteroidia</taxon>
        <taxon>Bacteroidales</taxon>
        <taxon>Tannerellaceae</taxon>
        <taxon>Parabacteroides</taxon>
    </lineage>
</organism>
<evidence type="ECO:0000313" key="4">
    <source>
        <dbReference type="EMBL" id="MRY59552.1"/>
    </source>
</evidence>
<evidence type="ECO:0000313" key="8">
    <source>
        <dbReference type="Proteomes" id="UP000441358"/>
    </source>
</evidence>
<keyword evidence="2" id="KW-0472">Membrane</keyword>
<dbReference type="Proteomes" id="UP000441358">
    <property type="component" value="Unassembled WGS sequence"/>
</dbReference>
<feature type="coiled-coil region" evidence="1">
    <location>
        <begin position="331"/>
        <end position="365"/>
    </location>
</feature>
<keyword evidence="2" id="KW-0812">Transmembrane</keyword>
<dbReference type="RefSeq" id="WP_009276008.1">
    <property type="nucleotide sequence ID" value="NZ_AP019729.1"/>
</dbReference>
<dbReference type="EMBL" id="CP120353">
    <property type="protein sequence ID" value="WET65688.1"/>
    <property type="molecule type" value="Genomic_DNA"/>
</dbReference>
<evidence type="ECO:0000313" key="5">
    <source>
        <dbReference type="EMBL" id="MRZ49271.1"/>
    </source>
</evidence>
<evidence type="ECO:0000313" key="7">
    <source>
        <dbReference type="Proteomes" id="UP000095591"/>
    </source>
</evidence>
<dbReference type="Proteomes" id="UP000095591">
    <property type="component" value="Unassembled WGS sequence"/>
</dbReference>
<sequence>MDITLYISRFLYRIRHQLIFGTLIVTALVAYFSQFMEKKYTVTTSIYTGITSNTGLDEETKPDWQAVNNTYDNLVNLTKSRGTLENVSLKLLALNLTQGNPEIDNLYITADNYKKLTASIPEEIINLIDTASLDNTINRFKEYKNSDSRNYLHELLNGGAAFYSYAALSSIIIRRQGNSDLIEIAYTSSDPGITWNTVKLVSEEMKYSYDNLKYKTANDIVKYYEQELNKLRTKLNQQENDLTDYNVQNSVINYTEQTKSIANSFADFENRYEETQRSYESSTKIINELEKYMEVRTKLVKTNEEFINALEDVSRISGKITEIETFTSENALNKDTELTRYQDQLKDVEKRIALLTDKINSYKESKEGVAIDGLVQEWLSQTLIQVKSKADLEILNKRKHDFEEQYKNYSPIGTKINQQEREINVTEQSYLQVLHALNMAKMKQVNLQLTSSNLTTISEAAYPLFSDKGKRMFLVIAAFIGSLIFIIALNLVIELLDRTLRDAERAKRLTGMNILGAFNGRNSQLKYRGFVKTCNRISAAYACNRLAPYLQKNKTLYINILSIEEREGKTFVAKYFQERWEELGFQVRYIRIGEEINIESSLFTTENIEEYIKAESQPDIVLIEYPSIQGNSVPPHLLSSSQVNILIANVRRVWKNSDKEFVSYLREITKNTSLYLYLNNASREAVEDFTGQLPPQTSMRSFTNRMMYMGLTATNSAIK</sequence>
<reference evidence="8 9" key="2">
    <citation type="journal article" date="2019" name="Nat. Med.">
        <title>A library of human gut bacterial isolates paired with longitudinal multiomics data enables mechanistic microbiome research.</title>
        <authorList>
            <person name="Poyet M."/>
            <person name="Groussin M."/>
            <person name="Gibbons S.M."/>
            <person name="Avila-Pacheco J."/>
            <person name="Jiang X."/>
            <person name="Kearney S.M."/>
            <person name="Perrotta A.R."/>
            <person name="Berdy B."/>
            <person name="Zhao S."/>
            <person name="Lieberman T.D."/>
            <person name="Swanson P.K."/>
            <person name="Smith M."/>
            <person name="Roesemann S."/>
            <person name="Alexander J.E."/>
            <person name="Rich S.A."/>
            <person name="Livny J."/>
            <person name="Vlamakis H."/>
            <person name="Clish C."/>
            <person name="Bullock K."/>
            <person name="Deik A."/>
            <person name="Scott J."/>
            <person name="Pierce K.A."/>
            <person name="Xavier R.J."/>
            <person name="Alm E.J."/>
        </authorList>
    </citation>
    <scope>NUCLEOTIDE SEQUENCE [LARGE SCALE GENOMIC DNA]</scope>
    <source>
        <strain evidence="5 8">BIOML-A32</strain>
        <strain evidence="4 9">BIOML-A41</strain>
    </source>
</reference>